<dbReference type="EMBL" id="BARU01026030">
    <property type="protein sequence ID" value="GAH73373.1"/>
    <property type="molecule type" value="Genomic_DNA"/>
</dbReference>
<gene>
    <name evidence="1" type="ORF">S03H2_41865</name>
</gene>
<sequence>VLTGVTAEFDVKKIQEKAIRSQVIDKNLIPNLVIKSLLGIFKE</sequence>
<organism evidence="1">
    <name type="scientific">marine sediment metagenome</name>
    <dbReference type="NCBI Taxonomy" id="412755"/>
    <lineage>
        <taxon>unclassified sequences</taxon>
        <taxon>metagenomes</taxon>
        <taxon>ecological metagenomes</taxon>
    </lineage>
</organism>
<accession>X1JU87</accession>
<evidence type="ECO:0000313" key="1">
    <source>
        <dbReference type="EMBL" id="GAH73373.1"/>
    </source>
</evidence>
<reference evidence="1" key="1">
    <citation type="journal article" date="2014" name="Front. Microbiol.">
        <title>High frequency of phylogenetically diverse reductive dehalogenase-homologous genes in deep subseafloor sedimentary metagenomes.</title>
        <authorList>
            <person name="Kawai M."/>
            <person name="Futagami T."/>
            <person name="Toyoda A."/>
            <person name="Takaki Y."/>
            <person name="Nishi S."/>
            <person name="Hori S."/>
            <person name="Arai W."/>
            <person name="Tsubouchi T."/>
            <person name="Morono Y."/>
            <person name="Uchiyama I."/>
            <person name="Ito T."/>
            <person name="Fujiyama A."/>
            <person name="Inagaki F."/>
            <person name="Takami H."/>
        </authorList>
    </citation>
    <scope>NUCLEOTIDE SEQUENCE</scope>
    <source>
        <strain evidence="1">Expedition CK06-06</strain>
    </source>
</reference>
<dbReference type="AlphaFoldDB" id="X1JU87"/>
<protein>
    <submittedName>
        <fullName evidence="1">Uncharacterized protein</fullName>
    </submittedName>
</protein>
<feature type="non-terminal residue" evidence="1">
    <location>
        <position position="1"/>
    </location>
</feature>
<name>X1JU87_9ZZZZ</name>
<comment type="caution">
    <text evidence="1">The sequence shown here is derived from an EMBL/GenBank/DDBJ whole genome shotgun (WGS) entry which is preliminary data.</text>
</comment>
<proteinExistence type="predicted"/>